<dbReference type="InterPro" id="IPR013078">
    <property type="entry name" value="His_Pase_superF_clade-1"/>
</dbReference>
<dbReference type="Gene3D" id="3.40.50.1240">
    <property type="entry name" value="Phosphoglycerate mutase-like"/>
    <property type="match status" value="1"/>
</dbReference>
<dbReference type="PANTHER" id="PTHR48100:SF1">
    <property type="entry name" value="HISTIDINE PHOSPHATASE FAMILY PROTEIN-RELATED"/>
    <property type="match status" value="1"/>
</dbReference>
<dbReference type="InterPro" id="IPR029033">
    <property type="entry name" value="His_PPase_superfam"/>
</dbReference>
<protein>
    <submittedName>
        <fullName evidence="3">Phosphoglycerate mutase</fullName>
    </submittedName>
</protein>
<reference evidence="4" key="1">
    <citation type="submission" date="2016-04" db="EMBL/GenBank/DDBJ databases">
        <authorList>
            <person name="Shah S.A."/>
            <person name="Garrett R.A."/>
        </authorList>
    </citation>
    <scope>NUCLEOTIDE SEQUENCE [LARGE SCALE GENOMIC DNA]</scope>
    <source>
        <strain evidence="4">ATCC 35091 / DSM 1616 / JCM 8930 / NBRC 15331 / P1</strain>
    </source>
</reference>
<dbReference type="Proteomes" id="UP000076770">
    <property type="component" value="Chromosome i"/>
</dbReference>
<feature type="active site" description="Tele-phosphohistidine intermediate" evidence="1">
    <location>
        <position position="17"/>
    </location>
</feature>
<dbReference type="SMART" id="SM00855">
    <property type="entry name" value="PGAM"/>
    <property type="match status" value="1"/>
</dbReference>
<dbReference type="GO" id="GO:0005737">
    <property type="term" value="C:cytoplasm"/>
    <property type="evidence" value="ECO:0007669"/>
    <property type="project" value="TreeGrafter"/>
</dbReference>
<gene>
    <name evidence="3" type="ORF">SSOP1_2379</name>
</gene>
<dbReference type="PATRIC" id="fig|2287.9.peg.2504"/>
<dbReference type="InterPro" id="IPR050275">
    <property type="entry name" value="PGM_Phosphatase"/>
</dbReference>
<dbReference type="OMA" id="IAVSHWH"/>
<organism evidence="3 4">
    <name type="scientific">Saccharolobus solfataricus</name>
    <name type="common">Sulfolobus solfataricus</name>
    <dbReference type="NCBI Taxonomy" id="2287"/>
    <lineage>
        <taxon>Archaea</taxon>
        <taxon>Thermoproteota</taxon>
        <taxon>Thermoprotei</taxon>
        <taxon>Sulfolobales</taxon>
        <taxon>Sulfolobaceae</taxon>
        <taxon>Saccharolobus</taxon>
    </lineage>
</organism>
<dbReference type="Pfam" id="PF00300">
    <property type="entry name" value="His_Phos_1"/>
    <property type="match status" value="1"/>
</dbReference>
<dbReference type="SUPFAM" id="SSF53254">
    <property type="entry name" value="Phosphoglycerate mutase-like"/>
    <property type="match status" value="1"/>
</dbReference>
<dbReference type="PANTHER" id="PTHR48100">
    <property type="entry name" value="BROAD-SPECIFICITY PHOSPHATASE YOR283W-RELATED"/>
    <property type="match status" value="1"/>
</dbReference>
<feature type="binding site" evidence="2">
    <location>
        <position position="67"/>
    </location>
    <ligand>
        <name>substrate</name>
    </ligand>
</feature>
<dbReference type="NCBIfam" id="NF038349">
    <property type="entry name" value="dPGM_arch"/>
    <property type="match status" value="1"/>
</dbReference>
<evidence type="ECO:0000313" key="3">
    <source>
        <dbReference type="EMBL" id="SAI85933.1"/>
    </source>
</evidence>
<evidence type="ECO:0000313" key="4">
    <source>
        <dbReference type="Proteomes" id="UP000076770"/>
    </source>
</evidence>
<dbReference type="AlphaFoldDB" id="A0A157T3A8"/>
<dbReference type="CDD" id="cd07067">
    <property type="entry name" value="HP_PGM_like"/>
    <property type="match status" value="1"/>
</dbReference>
<evidence type="ECO:0000256" key="1">
    <source>
        <dbReference type="PIRSR" id="PIRSR613078-1"/>
    </source>
</evidence>
<feature type="binding site" evidence="2">
    <location>
        <begin position="16"/>
        <end position="23"/>
    </location>
    <ligand>
        <name>substrate</name>
    </ligand>
</feature>
<proteinExistence type="predicted"/>
<evidence type="ECO:0000256" key="2">
    <source>
        <dbReference type="PIRSR" id="PIRSR613078-2"/>
    </source>
</evidence>
<dbReference type="InterPro" id="IPR054929">
    <property type="entry name" value="dPGM_arch"/>
</dbReference>
<accession>A0A157T3A8</accession>
<dbReference type="GO" id="GO:0016791">
    <property type="term" value="F:phosphatase activity"/>
    <property type="evidence" value="ECO:0007669"/>
    <property type="project" value="TreeGrafter"/>
</dbReference>
<name>A0A157T3A8_SACSO</name>
<dbReference type="EMBL" id="LT549890">
    <property type="protein sequence ID" value="SAI85933.1"/>
    <property type="molecule type" value="Genomic_DNA"/>
</dbReference>
<sequence length="216" mass="24678">MEKYNNYVMTIIIFIRHGQSTSNVSKILSHDTNTYPLTEEGINQAKEAGKELTKLKVEKIYTSPVLRAYQTALIIGEVLGTLPIVDQRLRERFLGELNNTSFDPNDHWKLKVFKKQIEIKGIESWEDITKRMKSFLESVINKDNRIITAVSHSDPIRAIITYLLDMDDISGWGIRIPNASFTILRCDNNIDSCRIISIGSPLLTQQILSKLDINII</sequence>
<feature type="active site" description="Proton donor/acceptor" evidence="1">
    <location>
        <position position="91"/>
    </location>
</feature>